<feature type="domain" description="Cytochrome c" evidence="5">
    <location>
        <begin position="45"/>
        <end position="179"/>
    </location>
</feature>
<dbReference type="EMBL" id="AP022853">
    <property type="protein sequence ID" value="BCB27597.1"/>
    <property type="molecule type" value="Genomic_DNA"/>
</dbReference>
<gene>
    <name evidence="6" type="ORF">SKTS_24830</name>
</gene>
<sequence length="563" mass="61468">MRARSGMGMRSMLRPLRAAAPVRAVAAILLFIVLAALMDHARGEPTDSVGEAIYRHGVLGSGKQLDAIRAAGVHLAGKDAACVNCHRRSGFGSKEGFISIPPITGRYLFHPRASSAEDLDLPYVESMRADRDPFTDATLARAIRDGLDSEGKPLNYLMPHFALSDADMTALVGYLKSLNQRKSPGVTDTVLHFATIITPDADPVKAQGMLDVLKQYFADKNTFPIGATPRLRTSRKMMFMVNRLWQLHVWRLTGPAETWQGQLERHFAKEPVLAVVSGLGGKNWAPVHEFCERQAVPCLFPNVEAPPANADRDFYSLYFSKGVALEAELIANSILRQGSGKAAKRVEQIYRAGDSGEAGAQVLAASLERHGVKVRSQVIAANAPGQEGVAKAVRQSSGADALVLWLRPSDIAALGEAPPAPSAVFVSGLMGGLERSPLPPSWRSRAQLAYTFDLPDRRRVPVDYALGWFRIRQIPVVAEQVQVDTYLACGLLAETLKHMADTFVPDYLVERVEDMIDRRIITGYYPHLTLAQGQRFASKGGYVVHFSEPQGTRLIADGGWVVP</sequence>
<dbReference type="Pfam" id="PF00034">
    <property type="entry name" value="Cytochrom_C"/>
    <property type="match status" value="1"/>
</dbReference>
<evidence type="ECO:0000259" key="5">
    <source>
        <dbReference type="PROSITE" id="PS51007"/>
    </source>
</evidence>
<name>A0A6F8VES4_9PROT</name>
<dbReference type="GO" id="GO:0009055">
    <property type="term" value="F:electron transfer activity"/>
    <property type="evidence" value="ECO:0007669"/>
    <property type="project" value="InterPro"/>
</dbReference>
<dbReference type="PROSITE" id="PS51007">
    <property type="entry name" value="CYTC"/>
    <property type="match status" value="1"/>
</dbReference>
<evidence type="ECO:0000256" key="4">
    <source>
        <dbReference type="PROSITE-ProRule" id="PRU00433"/>
    </source>
</evidence>
<evidence type="ECO:0000256" key="2">
    <source>
        <dbReference type="ARBA" id="ARBA00022723"/>
    </source>
</evidence>
<keyword evidence="7" id="KW-1185">Reference proteome</keyword>
<evidence type="ECO:0000313" key="7">
    <source>
        <dbReference type="Proteomes" id="UP000502260"/>
    </source>
</evidence>
<dbReference type="InterPro" id="IPR009056">
    <property type="entry name" value="Cyt_c-like_dom"/>
</dbReference>
<dbReference type="Gene3D" id="3.40.50.2300">
    <property type="match status" value="2"/>
</dbReference>
<organism evidence="6 7">
    <name type="scientific">Sulfurimicrobium lacus</name>
    <dbReference type="NCBI Taxonomy" id="2715678"/>
    <lineage>
        <taxon>Bacteria</taxon>
        <taxon>Pseudomonadati</taxon>
        <taxon>Pseudomonadota</taxon>
        <taxon>Betaproteobacteria</taxon>
        <taxon>Nitrosomonadales</taxon>
        <taxon>Sulfuricellaceae</taxon>
        <taxon>Sulfurimicrobium</taxon>
    </lineage>
</organism>
<dbReference type="GO" id="GO:0020037">
    <property type="term" value="F:heme binding"/>
    <property type="evidence" value="ECO:0007669"/>
    <property type="project" value="InterPro"/>
</dbReference>
<dbReference type="SUPFAM" id="SSF53822">
    <property type="entry name" value="Periplasmic binding protein-like I"/>
    <property type="match status" value="1"/>
</dbReference>
<dbReference type="AlphaFoldDB" id="A0A6F8VES4"/>
<proteinExistence type="predicted"/>
<reference evidence="7" key="1">
    <citation type="submission" date="2020-03" db="EMBL/GenBank/DDBJ databases">
        <title>Complete genome sequence of sulfur-oxidizing bacterium skT11.</title>
        <authorList>
            <person name="Kanda M."/>
            <person name="Kojima H."/>
            <person name="Fukui M."/>
        </authorList>
    </citation>
    <scope>NUCLEOTIDE SEQUENCE [LARGE SCALE GENOMIC DNA]</scope>
    <source>
        <strain evidence="7">skT11</strain>
    </source>
</reference>
<evidence type="ECO:0000256" key="3">
    <source>
        <dbReference type="ARBA" id="ARBA00023004"/>
    </source>
</evidence>
<protein>
    <submittedName>
        <fullName evidence="6">Cytochrome c</fullName>
    </submittedName>
</protein>
<dbReference type="SUPFAM" id="SSF46626">
    <property type="entry name" value="Cytochrome c"/>
    <property type="match status" value="1"/>
</dbReference>
<evidence type="ECO:0000313" key="6">
    <source>
        <dbReference type="EMBL" id="BCB27597.1"/>
    </source>
</evidence>
<dbReference type="GO" id="GO:0046872">
    <property type="term" value="F:metal ion binding"/>
    <property type="evidence" value="ECO:0007669"/>
    <property type="project" value="UniProtKB-KW"/>
</dbReference>
<dbReference type="InterPro" id="IPR036909">
    <property type="entry name" value="Cyt_c-like_dom_sf"/>
</dbReference>
<evidence type="ECO:0000256" key="1">
    <source>
        <dbReference type="ARBA" id="ARBA00022617"/>
    </source>
</evidence>
<keyword evidence="1 4" id="KW-0349">Heme</keyword>
<dbReference type="Gene3D" id="1.10.760.10">
    <property type="entry name" value="Cytochrome c-like domain"/>
    <property type="match status" value="1"/>
</dbReference>
<dbReference type="Proteomes" id="UP000502260">
    <property type="component" value="Chromosome"/>
</dbReference>
<dbReference type="KEGG" id="slac:SKTS_24830"/>
<dbReference type="InterPro" id="IPR028082">
    <property type="entry name" value="Peripla_BP_I"/>
</dbReference>
<keyword evidence="3 4" id="KW-0408">Iron</keyword>
<keyword evidence="2 4" id="KW-0479">Metal-binding</keyword>
<accession>A0A6F8VES4</accession>